<evidence type="ECO:0000313" key="3">
    <source>
        <dbReference type="Proteomes" id="UP000054399"/>
    </source>
</evidence>
<feature type="compositionally biased region" description="Polar residues" evidence="1">
    <location>
        <begin position="399"/>
        <end position="415"/>
    </location>
</feature>
<evidence type="ECO:0000313" key="2">
    <source>
        <dbReference type="EMBL" id="KAL0247188.1"/>
    </source>
</evidence>
<dbReference type="EMBL" id="ATAM02000007">
    <property type="protein sequence ID" value="KAL0247188.1"/>
    <property type="molecule type" value="Genomic_DNA"/>
</dbReference>
<proteinExistence type="predicted"/>
<comment type="caution">
    <text evidence="2">The sequence shown here is derived from an EMBL/GenBank/DDBJ whole genome shotgun (WGS) entry which is preliminary data.</text>
</comment>
<gene>
    <name evidence="2" type="ORF">I308_104223</name>
</gene>
<dbReference type="RefSeq" id="XP_066613149.1">
    <property type="nucleotide sequence ID" value="XM_066758701.1"/>
</dbReference>
<reference evidence="2" key="2">
    <citation type="submission" date="2024-01" db="EMBL/GenBank/DDBJ databases">
        <title>Comparative genomics of Cryptococcus and Kwoniella reveals pathogenesis evolution and contrasting modes of karyotype evolution via chromosome fusion or intercentromeric recombination.</title>
        <authorList>
            <person name="Coelho M.A."/>
            <person name="David-Palma M."/>
            <person name="Shea T."/>
            <person name="Bowers K."/>
            <person name="Mcginley-Smith S."/>
            <person name="Mohammad A.W."/>
            <person name="Gnirke A."/>
            <person name="Yurkov A.M."/>
            <person name="Nowrousian M."/>
            <person name="Sun S."/>
            <person name="Cuomo C.A."/>
            <person name="Heitman J."/>
        </authorList>
    </citation>
    <scope>NUCLEOTIDE SEQUENCE</scope>
    <source>
        <strain evidence="2">IND107</strain>
    </source>
</reference>
<evidence type="ECO:0000256" key="1">
    <source>
        <dbReference type="SAM" id="MobiDB-lite"/>
    </source>
</evidence>
<dbReference type="Proteomes" id="UP000054399">
    <property type="component" value="Unassembled WGS sequence"/>
</dbReference>
<keyword evidence="3" id="KW-1185">Reference proteome</keyword>
<name>A0ABR3BRA9_9TREE</name>
<organism evidence="2 3">
    <name type="scientific">Cryptococcus tetragattii IND107</name>
    <dbReference type="NCBI Taxonomy" id="1296105"/>
    <lineage>
        <taxon>Eukaryota</taxon>
        <taxon>Fungi</taxon>
        <taxon>Dikarya</taxon>
        <taxon>Basidiomycota</taxon>
        <taxon>Agaricomycotina</taxon>
        <taxon>Tremellomycetes</taxon>
        <taxon>Tremellales</taxon>
        <taxon>Cryptococcaceae</taxon>
        <taxon>Cryptococcus</taxon>
        <taxon>Cryptococcus gattii species complex</taxon>
    </lineage>
</organism>
<feature type="region of interest" description="Disordered" evidence="1">
    <location>
        <begin position="175"/>
        <end position="194"/>
    </location>
</feature>
<dbReference type="GeneID" id="91991079"/>
<sequence length="575" mass="63961">MYSKRLLYKQHYLPKMSTMCDSFSFAQEMPALDVSPTIPTMVLPGWGDKEEDQQVYFLPDMPANKNSDTARRSTNFTTDMDLGSLIAQDAFPSFILDVIDLGSVHTGTKARETRLARTQQSRSASDGAWQPYNKSPFTQRRTSLDAIPSRPPLNFAHTAPSDLPGYASMARGASLTTAPTEAPSTLSKSHPPVLPIASRRRSTLLTSSSERYRALRNPTTTTTCRTAMLLRSIPETPKDLDVVPEGSWALRNRSKGSSTLWRSRSTPNMKVIKRPVETERLKRSLSGSDRGEGSDLQKRYLSLALQVHRGSAPLNTCLAFLNPAVPPLPKTRTRSSSSSLVRSPRTQSLNKIAPTQATNIQNSLQSADIHWQPLAIRPKRSCSEPVPTVTPPRPETATSSTMQDHWKVSDSSAAPTPSRPPKSCERIICAEKKEEKNQVINAPPECAPPCFLTPNSDILNFSSLMTEREKEEEDVEDDWQAVSEAEKWVWPEPPSKCLTPRISVTSLTNKPFQPEPIVYDNSNDTTPKASRSIYRATSGADLSKIELRLDLVLMEKGEGKKLTSWTKSMRRKLRP</sequence>
<accession>A0ABR3BRA9</accession>
<feature type="region of interest" description="Disordered" evidence="1">
    <location>
        <begin position="110"/>
        <end position="139"/>
    </location>
</feature>
<reference evidence="2" key="1">
    <citation type="submission" date="2015-01" db="EMBL/GenBank/DDBJ databases">
        <authorList>
            <consortium name="The Broad Institute Genomics Platform"/>
            <person name="Cuomo C."/>
            <person name="Litvintseva A."/>
            <person name="Chen Y."/>
            <person name="Heitman J."/>
            <person name="Sun S."/>
            <person name="Springer D."/>
            <person name="Dromer F."/>
            <person name="Young S."/>
            <person name="Zeng Q."/>
            <person name="Gargeya S."/>
            <person name="Abouelleil A."/>
            <person name="Alvarado L."/>
            <person name="Chapman S.B."/>
            <person name="Gainer-Dewar J."/>
            <person name="Goldberg J."/>
            <person name="Griggs A."/>
            <person name="Gujja S."/>
            <person name="Hansen M."/>
            <person name="Howarth C."/>
            <person name="Imamovic A."/>
            <person name="Larimer J."/>
            <person name="Murphy C."/>
            <person name="Naylor J."/>
            <person name="Pearson M."/>
            <person name="Priest M."/>
            <person name="Roberts A."/>
            <person name="Saif S."/>
            <person name="Shea T."/>
            <person name="Sykes S."/>
            <person name="Wortman J."/>
            <person name="Nusbaum C."/>
            <person name="Birren B."/>
        </authorList>
    </citation>
    <scope>NUCLEOTIDE SEQUENCE</scope>
    <source>
        <strain evidence="2">IND107</strain>
    </source>
</reference>
<feature type="region of interest" description="Disordered" evidence="1">
    <location>
        <begin position="380"/>
        <end position="423"/>
    </location>
</feature>
<feature type="compositionally biased region" description="Polar residues" evidence="1">
    <location>
        <begin position="175"/>
        <end position="188"/>
    </location>
</feature>
<protein>
    <submittedName>
        <fullName evidence="2">Uncharacterized protein</fullName>
    </submittedName>
</protein>